<protein>
    <recommendedName>
        <fullName evidence="1">Tf2-1-like SH3-like domain-containing protein</fullName>
    </recommendedName>
</protein>
<evidence type="ECO:0000313" key="3">
    <source>
        <dbReference type="Proteomes" id="UP000467840"/>
    </source>
</evidence>
<dbReference type="Pfam" id="PF24626">
    <property type="entry name" value="SH3_Tf2-1"/>
    <property type="match status" value="1"/>
</dbReference>
<proteinExistence type="predicted"/>
<name>A0A6A6M5T4_HEVBR</name>
<evidence type="ECO:0000313" key="2">
    <source>
        <dbReference type="EMBL" id="KAF2308187.1"/>
    </source>
</evidence>
<dbReference type="EMBL" id="JAAGAX010000008">
    <property type="protein sequence ID" value="KAF2308187.1"/>
    <property type="molecule type" value="Genomic_DNA"/>
</dbReference>
<reference evidence="2 3" key="1">
    <citation type="journal article" date="2020" name="Mol. Plant">
        <title>The Chromosome-Based Rubber Tree Genome Provides New Insights into Spurge Genome Evolution and Rubber Biosynthesis.</title>
        <authorList>
            <person name="Liu J."/>
            <person name="Shi C."/>
            <person name="Shi C.C."/>
            <person name="Li W."/>
            <person name="Zhang Q.J."/>
            <person name="Zhang Y."/>
            <person name="Li K."/>
            <person name="Lu H.F."/>
            <person name="Shi C."/>
            <person name="Zhu S.T."/>
            <person name="Xiao Z.Y."/>
            <person name="Nan H."/>
            <person name="Yue Y."/>
            <person name="Zhu X.G."/>
            <person name="Wu Y."/>
            <person name="Hong X.N."/>
            <person name="Fan G.Y."/>
            <person name="Tong Y."/>
            <person name="Zhang D."/>
            <person name="Mao C.L."/>
            <person name="Liu Y.L."/>
            <person name="Hao S.J."/>
            <person name="Liu W.Q."/>
            <person name="Lv M.Q."/>
            <person name="Zhang H.B."/>
            <person name="Liu Y."/>
            <person name="Hu-Tang G.R."/>
            <person name="Wang J.P."/>
            <person name="Wang J.H."/>
            <person name="Sun Y.H."/>
            <person name="Ni S.B."/>
            <person name="Chen W.B."/>
            <person name="Zhang X.C."/>
            <person name="Jiao Y.N."/>
            <person name="Eichler E.E."/>
            <person name="Li G.H."/>
            <person name="Liu X."/>
            <person name="Gao L.Z."/>
        </authorList>
    </citation>
    <scope>NUCLEOTIDE SEQUENCE [LARGE SCALE GENOMIC DNA]</scope>
    <source>
        <strain evidence="3">cv. GT1</strain>
        <tissue evidence="2">Leaf</tissue>
    </source>
</reference>
<sequence>MAYKLNLPPESRIHPVFHVSLLKKKLGDTVPSTAALPPLDEDGEILLTPETDLPVEEATWENSQDIQDKFFNVNLGDKVVDIQDKFFNVNLGDKVVVAGEGINKPRRSRGHQLKIQNILRKEPCIAAMRLRIGHEMEQGPE</sequence>
<dbReference type="InterPro" id="IPR056924">
    <property type="entry name" value="SH3_Tf2-1"/>
</dbReference>
<accession>A0A6A6M5T4</accession>
<dbReference type="AlphaFoldDB" id="A0A6A6M5T4"/>
<organism evidence="2 3">
    <name type="scientific">Hevea brasiliensis</name>
    <name type="common">Para rubber tree</name>
    <name type="synonym">Siphonia brasiliensis</name>
    <dbReference type="NCBI Taxonomy" id="3981"/>
    <lineage>
        <taxon>Eukaryota</taxon>
        <taxon>Viridiplantae</taxon>
        <taxon>Streptophyta</taxon>
        <taxon>Embryophyta</taxon>
        <taxon>Tracheophyta</taxon>
        <taxon>Spermatophyta</taxon>
        <taxon>Magnoliopsida</taxon>
        <taxon>eudicotyledons</taxon>
        <taxon>Gunneridae</taxon>
        <taxon>Pentapetalae</taxon>
        <taxon>rosids</taxon>
        <taxon>fabids</taxon>
        <taxon>Malpighiales</taxon>
        <taxon>Euphorbiaceae</taxon>
        <taxon>Crotonoideae</taxon>
        <taxon>Micrandreae</taxon>
        <taxon>Hevea</taxon>
    </lineage>
</organism>
<feature type="domain" description="Tf2-1-like SH3-like" evidence="1">
    <location>
        <begin position="1"/>
        <end position="25"/>
    </location>
</feature>
<gene>
    <name evidence="2" type="ORF">GH714_036546</name>
</gene>
<evidence type="ECO:0000259" key="1">
    <source>
        <dbReference type="Pfam" id="PF24626"/>
    </source>
</evidence>
<comment type="caution">
    <text evidence="2">The sequence shown here is derived from an EMBL/GenBank/DDBJ whole genome shotgun (WGS) entry which is preliminary data.</text>
</comment>
<keyword evidence="3" id="KW-1185">Reference proteome</keyword>
<dbReference type="Proteomes" id="UP000467840">
    <property type="component" value="Chromosome 9"/>
</dbReference>